<evidence type="ECO:0000313" key="3">
    <source>
        <dbReference type="EMBL" id="TBU53156.1"/>
    </source>
</evidence>
<feature type="region of interest" description="Disordered" evidence="1">
    <location>
        <begin position="146"/>
        <end position="184"/>
    </location>
</feature>
<dbReference type="EMBL" id="ML143493">
    <property type="protein sequence ID" value="TBU23856.1"/>
    <property type="molecule type" value="Genomic_DNA"/>
</dbReference>
<sequence length="184" mass="20581">MTTDLITYRLGAKNYCYIPPPKTYEEALSAAKTNYKELKHVDEDCITFCVIATVAGVKQHIRVSPASWPIVVSKLHRYEVLDIVLQFDDDDTIPDIIVHSAKDVESLPTYEDIREKTGMDDFLAPSCHSSPQVKSIPLETIRAVQRYPRRTPSPARSSHFKSSSPSSSLTDLAKSLFGRSPSPQ</sequence>
<feature type="compositionally biased region" description="Low complexity" evidence="1">
    <location>
        <begin position="152"/>
        <end position="168"/>
    </location>
</feature>
<dbReference type="AlphaFoldDB" id="A0A4Q9MDG9"/>
<evidence type="ECO:0000256" key="1">
    <source>
        <dbReference type="SAM" id="MobiDB-lite"/>
    </source>
</evidence>
<dbReference type="Proteomes" id="UP000292957">
    <property type="component" value="Unassembled WGS sequence"/>
</dbReference>
<gene>
    <name evidence="3" type="ORF">BD310DRAFT_830703</name>
    <name evidence="2" type="ORF">BD311DRAFT_673049</name>
</gene>
<keyword evidence="4" id="KW-1185">Reference proteome</keyword>
<protein>
    <submittedName>
        <fullName evidence="2">Uncharacterized protein</fullName>
    </submittedName>
</protein>
<dbReference type="Proteomes" id="UP000292082">
    <property type="component" value="Unassembled WGS sequence"/>
</dbReference>
<dbReference type="OrthoDB" id="3198848at2759"/>
<accession>A0A4Q9MDG9</accession>
<reference evidence="2 4" key="1">
    <citation type="submission" date="2019-01" db="EMBL/GenBank/DDBJ databases">
        <title>Draft genome sequences of three monokaryotic isolates of the white-rot basidiomycete fungus Dichomitus squalens.</title>
        <authorList>
            <consortium name="DOE Joint Genome Institute"/>
            <person name="Lopez S.C."/>
            <person name="Andreopoulos B."/>
            <person name="Pangilinan J."/>
            <person name="Lipzen A."/>
            <person name="Riley R."/>
            <person name="Ahrendt S."/>
            <person name="Ng V."/>
            <person name="Barry K."/>
            <person name="Daum C."/>
            <person name="Grigoriev I.V."/>
            <person name="Hilden K.S."/>
            <person name="Makela M.R."/>
            <person name="de Vries R.P."/>
        </authorList>
    </citation>
    <scope>NUCLEOTIDE SEQUENCE [LARGE SCALE GENOMIC DNA]</scope>
    <source>
        <strain evidence="3 4">CBS 464.89</strain>
        <strain evidence="2">OM18370.1</strain>
    </source>
</reference>
<evidence type="ECO:0000313" key="2">
    <source>
        <dbReference type="EMBL" id="TBU23856.1"/>
    </source>
</evidence>
<organism evidence="2">
    <name type="scientific">Dichomitus squalens</name>
    <dbReference type="NCBI Taxonomy" id="114155"/>
    <lineage>
        <taxon>Eukaryota</taxon>
        <taxon>Fungi</taxon>
        <taxon>Dikarya</taxon>
        <taxon>Basidiomycota</taxon>
        <taxon>Agaricomycotina</taxon>
        <taxon>Agaricomycetes</taxon>
        <taxon>Polyporales</taxon>
        <taxon>Polyporaceae</taxon>
        <taxon>Dichomitus</taxon>
    </lineage>
</organism>
<name>A0A4Q9MDG9_9APHY</name>
<dbReference type="EMBL" id="ML145223">
    <property type="protein sequence ID" value="TBU53156.1"/>
    <property type="molecule type" value="Genomic_DNA"/>
</dbReference>
<evidence type="ECO:0000313" key="4">
    <source>
        <dbReference type="Proteomes" id="UP000292082"/>
    </source>
</evidence>
<proteinExistence type="predicted"/>